<dbReference type="GO" id="GO:0005829">
    <property type="term" value="C:cytosol"/>
    <property type="evidence" value="ECO:0007669"/>
    <property type="project" value="TreeGrafter"/>
</dbReference>
<dbReference type="Gene3D" id="3.40.50.12230">
    <property type="match status" value="1"/>
</dbReference>
<accession>A0A1W9YQL6</accession>
<dbReference type="STRING" id="564198.BST17_24010"/>
<dbReference type="InterPro" id="IPR011034">
    <property type="entry name" value="Formyl_transferase-like_C_sf"/>
</dbReference>
<sequence length="313" mass="34453">MRIVSFGFQTWGVRTLQALIDLGHDVALSVTHPASDDSYKGIFSDSVEDLARARGIPVHLTERVDNETIDLVKRAEPDVIVVNSWYTWMPPELYNLPPHGTLNLHDSLLPKGTGFSPVIWSLISGEAQIGLTVHRMDEDLDTGDILVQHSLPIGPKDTGTELVERGIDLIPGALKEALTALESGNPQWRPQNKATRTYFHKRSERDSLIDWSWPAEDLERLVRALSAPYPRPYAFYRGERIEVLEAQVSEIHYGGTPGRVIVQEGGGAVVCGPAAYRGGNLGLVITKVRDAAGTEHAGKDFFRRGGYLTPAAD</sequence>
<dbReference type="EMBL" id="MVHJ01000030">
    <property type="protein sequence ID" value="ORA02346.1"/>
    <property type="molecule type" value="Genomic_DNA"/>
</dbReference>
<evidence type="ECO:0000313" key="4">
    <source>
        <dbReference type="Proteomes" id="UP000192366"/>
    </source>
</evidence>
<dbReference type="InterPro" id="IPR005793">
    <property type="entry name" value="Formyl_trans_C"/>
</dbReference>
<dbReference type="Pfam" id="PF00551">
    <property type="entry name" value="Formyl_trans_N"/>
    <property type="match status" value="1"/>
</dbReference>
<feature type="domain" description="Formyl transferase C-terminal" evidence="2">
    <location>
        <begin position="204"/>
        <end position="303"/>
    </location>
</feature>
<gene>
    <name evidence="3" type="ORF">BST17_24010</name>
</gene>
<dbReference type="InterPro" id="IPR036477">
    <property type="entry name" value="Formyl_transf_N_sf"/>
</dbReference>
<evidence type="ECO:0000259" key="1">
    <source>
        <dbReference type="Pfam" id="PF00551"/>
    </source>
</evidence>
<dbReference type="InterPro" id="IPR002376">
    <property type="entry name" value="Formyl_transf_N"/>
</dbReference>
<dbReference type="SUPFAM" id="SSF53328">
    <property type="entry name" value="Formyltransferase"/>
    <property type="match status" value="1"/>
</dbReference>
<dbReference type="CDD" id="cd08369">
    <property type="entry name" value="FMT_core"/>
    <property type="match status" value="1"/>
</dbReference>
<dbReference type="InterPro" id="IPR001555">
    <property type="entry name" value="GART_AS"/>
</dbReference>
<protein>
    <submittedName>
        <fullName evidence="3">Methionyl-tRNA formyltransferase</fullName>
    </submittedName>
</protein>
<name>A0A1W9YQL6_MYCBA</name>
<dbReference type="GO" id="GO:0004479">
    <property type="term" value="F:methionyl-tRNA formyltransferase activity"/>
    <property type="evidence" value="ECO:0007669"/>
    <property type="project" value="TreeGrafter"/>
</dbReference>
<dbReference type="Pfam" id="PF02911">
    <property type="entry name" value="Formyl_trans_C"/>
    <property type="match status" value="1"/>
</dbReference>
<dbReference type="RefSeq" id="WP_083061402.1">
    <property type="nucleotide sequence ID" value="NZ_JACKVM010000005.1"/>
</dbReference>
<dbReference type="SUPFAM" id="SSF50486">
    <property type="entry name" value="FMT C-terminal domain-like"/>
    <property type="match status" value="1"/>
</dbReference>
<dbReference type="AlphaFoldDB" id="A0A1W9YQL6"/>
<keyword evidence="4" id="KW-1185">Reference proteome</keyword>
<comment type="caution">
    <text evidence="3">The sequence shown here is derived from an EMBL/GenBank/DDBJ whole genome shotgun (WGS) entry which is preliminary data.</text>
</comment>
<dbReference type="OrthoDB" id="9802815at2"/>
<evidence type="ECO:0000259" key="2">
    <source>
        <dbReference type="Pfam" id="PF02911"/>
    </source>
</evidence>
<keyword evidence="3" id="KW-0808">Transferase</keyword>
<organism evidence="3 4">
    <name type="scientific">Mycolicibacterium bacteremicum</name>
    <name type="common">Mycobacterium bacteremicum</name>
    <dbReference type="NCBI Taxonomy" id="564198"/>
    <lineage>
        <taxon>Bacteria</taxon>
        <taxon>Bacillati</taxon>
        <taxon>Actinomycetota</taxon>
        <taxon>Actinomycetes</taxon>
        <taxon>Mycobacteriales</taxon>
        <taxon>Mycobacteriaceae</taxon>
        <taxon>Mycolicibacterium</taxon>
    </lineage>
</organism>
<dbReference type="PROSITE" id="PS00373">
    <property type="entry name" value="GART"/>
    <property type="match status" value="1"/>
</dbReference>
<feature type="domain" description="Formyl transferase N-terminal" evidence="1">
    <location>
        <begin position="1"/>
        <end position="174"/>
    </location>
</feature>
<evidence type="ECO:0000313" key="3">
    <source>
        <dbReference type="EMBL" id="ORA02346.1"/>
    </source>
</evidence>
<dbReference type="PANTHER" id="PTHR11138">
    <property type="entry name" value="METHIONYL-TRNA FORMYLTRANSFERASE"/>
    <property type="match status" value="1"/>
</dbReference>
<dbReference type="PANTHER" id="PTHR11138:SF5">
    <property type="entry name" value="METHIONYL-TRNA FORMYLTRANSFERASE, MITOCHONDRIAL"/>
    <property type="match status" value="1"/>
</dbReference>
<reference evidence="3 4" key="1">
    <citation type="submission" date="2017-02" db="EMBL/GenBank/DDBJ databases">
        <title>The new phylogeny of genus Mycobacterium.</title>
        <authorList>
            <person name="Tortoli E."/>
            <person name="Trovato A."/>
            <person name="Cirillo D.M."/>
        </authorList>
    </citation>
    <scope>NUCLEOTIDE SEQUENCE [LARGE SCALE GENOMIC DNA]</scope>
    <source>
        <strain evidence="3 4">DSM 45578</strain>
    </source>
</reference>
<proteinExistence type="predicted"/>
<dbReference type="Proteomes" id="UP000192366">
    <property type="component" value="Unassembled WGS sequence"/>
</dbReference>